<proteinExistence type="predicted"/>
<keyword evidence="4" id="KW-0808">Transferase</keyword>
<dbReference type="InterPro" id="IPR004960">
    <property type="entry name" value="LipA_acyltrans"/>
</dbReference>
<sequence>MKLLLGLMWLLHWLPLPILGRLGEAVGSMLFLIMKARRDITLTNLRLCMPQLPEAERRSLARRHFQNYARSVLERALLWWAPRQRLERLIVVEPAMPVAEMTSGPTILLCPHFVCLDVAGLSVMLEGPTACSIYTRQQNEVFDQALRKGRTRFNADIKLFSRGEGVKPIIRALRQGMPFFMLPDMDFGEKDAEFVPFFGIPAATLTAPGRIAAMTGAKVIPVIATYLPNYRGWKVRFYPAWENYPGDDMVEATRRMNAFIEERILEAPSEYFWAHKRFKTRPPGVPSVYAKGGPGQMPLES</sequence>
<dbReference type="Proteomes" id="UP001352263">
    <property type="component" value="Unassembled WGS sequence"/>
</dbReference>
<accession>A0ABU6J5W2</accession>
<dbReference type="PANTHER" id="PTHR30606">
    <property type="entry name" value="LIPID A BIOSYNTHESIS LAUROYL ACYLTRANSFERASE"/>
    <property type="match status" value="1"/>
</dbReference>
<evidence type="ECO:0000256" key="2">
    <source>
        <dbReference type="ARBA" id="ARBA00022475"/>
    </source>
</evidence>
<keyword evidence="2" id="KW-1003">Cell membrane</keyword>
<keyword evidence="3" id="KW-0997">Cell inner membrane</keyword>
<dbReference type="PIRSF" id="PIRSF026649">
    <property type="entry name" value="MsbB"/>
    <property type="match status" value="1"/>
</dbReference>
<dbReference type="Pfam" id="PF03279">
    <property type="entry name" value="Lip_A_acyltrans"/>
    <property type="match status" value="1"/>
</dbReference>
<protein>
    <submittedName>
        <fullName evidence="7">Lipid A biosynthesis acyltransferase</fullName>
    </submittedName>
</protein>
<dbReference type="PANTHER" id="PTHR30606:SF9">
    <property type="entry name" value="LIPID A BIOSYNTHESIS LAUROYLTRANSFERASE"/>
    <property type="match status" value="1"/>
</dbReference>
<evidence type="ECO:0000256" key="3">
    <source>
        <dbReference type="ARBA" id="ARBA00022519"/>
    </source>
</evidence>
<evidence type="ECO:0000256" key="5">
    <source>
        <dbReference type="ARBA" id="ARBA00023136"/>
    </source>
</evidence>
<reference evidence="7 8" key="1">
    <citation type="submission" date="2023-10" db="EMBL/GenBank/DDBJ databases">
        <title>Noviherbaspirillum sp. CPCC 100848 genome assembly.</title>
        <authorList>
            <person name="Li X.Y."/>
            <person name="Fang X.M."/>
        </authorList>
    </citation>
    <scope>NUCLEOTIDE SEQUENCE [LARGE SCALE GENOMIC DNA]</scope>
    <source>
        <strain evidence="7 8">CPCC 100848</strain>
    </source>
</reference>
<evidence type="ECO:0000313" key="7">
    <source>
        <dbReference type="EMBL" id="MEC4719029.1"/>
    </source>
</evidence>
<dbReference type="GO" id="GO:0016746">
    <property type="term" value="F:acyltransferase activity"/>
    <property type="evidence" value="ECO:0007669"/>
    <property type="project" value="UniProtKB-KW"/>
</dbReference>
<keyword evidence="5" id="KW-0472">Membrane</keyword>
<keyword evidence="6 7" id="KW-0012">Acyltransferase</keyword>
<keyword evidence="8" id="KW-1185">Reference proteome</keyword>
<evidence type="ECO:0000256" key="1">
    <source>
        <dbReference type="ARBA" id="ARBA00004533"/>
    </source>
</evidence>
<evidence type="ECO:0000256" key="6">
    <source>
        <dbReference type="ARBA" id="ARBA00023315"/>
    </source>
</evidence>
<gene>
    <name evidence="7" type="ORF">RY831_07710</name>
</gene>
<organism evidence="7 8">
    <name type="scientific">Noviherbaspirillum album</name>
    <dbReference type="NCBI Taxonomy" id="3080276"/>
    <lineage>
        <taxon>Bacteria</taxon>
        <taxon>Pseudomonadati</taxon>
        <taxon>Pseudomonadota</taxon>
        <taxon>Betaproteobacteria</taxon>
        <taxon>Burkholderiales</taxon>
        <taxon>Oxalobacteraceae</taxon>
        <taxon>Noviherbaspirillum</taxon>
    </lineage>
</organism>
<evidence type="ECO:0000313" key="8">
    <source>
        <dbReference type="Proteomes" id="UP001352263"/>
    </source>
</evidence>
<dbReference type="CDD" id="cd07984">
    <property type="entry name" value="LPLAT_LABLAT-like"/>
    <property type="match status" value="1"/>
</dbReference>
<comment type="subcellular location">
    <subcellularLocation>
        <location evidence="1">Cell inner membrane</location>
    </subcellularLocation>
</comment>
<dbReference type="EMBL" id="JAWIIV010000005">
    <property type="protein sequence ID" value="MEC4719029.1"/>
    <property type="molecule type" value="Genomic_DNA"/>
</dbReference>
<comment type="caution">
    <text evidence="7">The sequence shown here is derived from an EMBL/GenBank/DDBJ whole genome shotgun (WGS) entry which is preliminary data.</text>
</comment>
<dbReference type="RefSeq" id="WP_326505755.1">
    <property type="nucleotide sequence ID" value="NZ_JAWIIV010000005.1"/>
</dbReference>
<evidence type="ECO:0000256" key="4">
    <source>
        <dbReference type="ARBA" id="ARBA00022679"/>
    </source>
</evidence>
<name>A0ABU6J5W2_9BURK</name>